<evidence type="ECO:0000256" key="3">
    <source>
        <dbReference type="ARBA" id="ARBA00022553"/>
    </source>
</evidence>
<dbReference type="RefSeq" id="WP_190449374.1">
    <property type="nucleotide sequence ID" value="NZ_JAMPLM010000015.1"/>
</dbReference>
<protein>
    <recommendedName>
        <fullName evidence="2">histidine kinase</fullName>
        <ecNumber evidence="2">2.7.13.3</ecNumber>
    </recommendedName>
</protein>
<sequence length="285" mass="31386">MSALGQMVAGVAHEINNPVNFIHGNLNHVEAYTQELVGLLQRYQSAYPQPPQELQAAVEDADLAFLLTDLVKMLQSMKVGTERIREIVLSLRNFSRLDEAEFKAVDIHEGIENTLVILRHRFKARAERPEIQVVKDYGPLPLVECYAGQLNQVFMNILSNAIDAFEEANQGQSFEAIATKPNTLWLHTAVTGRGTVQITIADNGPGIAETVRTRLFNPFFTTKAVGKGTGLGLSISYQIITEKHGGQLSCHSTPGQGAKFIIEIPIQQVAPVRSQVRSLEAVLCE</sequence>
<dbReference type="GO" id="GO:0016301">
    <property type="term" value="F:kinase activity"/>
    <property type="evidence" value="ECO:0007669"/>
    <property type="project" value="UniProtKB-KW"/>
</dbReference>
<dbReference type="EMBL" id="JAMPLM010000015">
    <property type="protein sequence ID" value="MEP1060199.1"/>
    <property type="molecule type" value="Genomic_DNA"/>
</dbReference>
<dbReference type="InterPro" id="IPR004358">
    <property type="entry name" value="Sig_transdc_His_kin-like_C"/>
</dbReference>
<dbReference type="CDD" id="cd00082">
    <property type="entry name" value="HisKA"/>
    <property type="match status" value="1"/>
</dbReference>
<dbReference type="InterPro" id="IPR005467">
    <property type="entry name" value="His_kinase_dom"/>
</dbReference>
<evidence type="ECO:0000259" key="6">
    <source>
        <dbReference type="PROSITE" id="PS50109"/>
    </source>
</evidence>
<evidence type="ECO:0000256" key="4">
    <source>
        <dbReference type="ARBA" id="ARBA00022777"/>
    </source>
</evidence>
<dbReference type="PANTHER" id="PTHR43065">
    <property type="entry name" value="SENSOR HISTIDINE KINASE"/>
    <property type="match status" value="1"/>
</dbReference>
<dbReference type="Gene3D" id="1.10.287.130">
    <property type="match status" value="1"/>
</dbReference>
<evidence type="ECO:0000256" key="2">
    <source>
        <dbReference type="ARBA" id="ARBA00012438"/>
    </source>
</evidence>
<accession>A0ABV0KLS9</accession>
<dbReference type="Pfam" id="PF02518">
    <property type="entry name" value="HATPase_c"/>
    <property type="match status" value="1"/>
</dbReference>
<proteinExistence type="predicted"/>
<dbReference type="InterPro" id="IPR036097">
    <property type="entry name" value="HisK_dim/P_sf"/>
</dbReference>
<comment type="catalytic activity">
    <reaction evidence="1">
        <text>ATP + protein L-histidine = ADP + protein N-phospho-L-histidine.</text>
        <dbReference type="EC" id="2.7.13.3"/>
    </reaction>
</comment>
<dbReference type="PROSITE" id="PS50109">
    <property type="entry name" value="HIS_KIN"/>
    <property type="match status" value="1"/>
</dbReference>
<keyword evidence="3" id="KW-0597">Phosphoprotein</keyword>
<dbReference type="EC" id="2.7.13.3" evidence="2"/>
<dbReference type="PRINTS" id="PR00344">
    <property type="entry name" value="BCTRLSENSOR"/>
</dbReference>
<dbReference type="Gene3D" id="3.30.565.10">
    <property type="entry name" value="Histidine kinase-like ATPase, C-terminal domain"/>
    <property type="match status" value="1"/>
</dbReference>
<dbReference type="InterPro" id="IPR003594">
    <property type="entry name" value="HATPase_dom"/>
</dbReference>
<evidence type="ECO:0000256" key="1">
    <source>
        <dbReference type="ARBA" id="ARBA00000085"/>
    </source>
</evidence>
<dbReference type="SUPFAM" id="SSF55874">
    <property type="entry name" value="ATPase domain of HSP90 chaperone/DNA topoisomerase II/histidine kinase"/>
    <property type="match status" value="1"/>
</dbReference>
<dbReference type="Proteomes" id="UP001476950">
    <property type="component" value="Unassembled WGS sequence"/>
</dbReference>
<dbReference type="SMART" id="SM00388">
    <property type="entry name" value="HisKA"/>
    <property type="match status" value="1"/>
</dbReference>
<evidence type="ECO:0000313" key="7">
    <source>
        <dbReference type="EMBL" id="MEP1060199.1"/>
    </source>
</evidence>
<feature type="domain" description="Histidine kinase" evidence="6">
    <location>
        <begin position="10"/>
        <end position="268"/>
    </location>
</feature>
<gene>
    <name evidence="7" type="ORF">NDI38_17325</name>
</gene>
<keyword evidence="5" id="KW-0902">Two-component regulatory system</keyword>
<dbReference type="PANTHER" id="PTHR43065:SF50">
    <property type="entry name" value="HISTIDINE KINASE"/>
    <property type="match status" value="1"/>
</dbReference>
<evidence type="ECO:0000313" key="8">
    <source>
        <dbReference type="Proteomes" id="UP001476950"/>
    </source>
</evidence>
<dbReference type="InterPro" id="IPR036890">
    <property type="entry name" value="HATPase_C_sf"/>
</dbReference>
<dbReference type="SMART" id="SM00387">
    <property type="entry name" value="HATPase_c"/>
    <property type="match status" value="1"/>
</dbReference>
<comment type="caution">
    <text evidence="7">The sequence shown here is derived from an EMBL/GenBank/DDBJ whole genome shotgun (WGS) entry which is preliminary data.</text>
</comment>
<keyword evidence="4 7" id="KW-0808">Transferase</keyword>
<reference evidence="7 8" key="1">
    <citation type="submission" date="2022-04" db="EMBL/GenBank/DDBJ databases">
        <title>Positive selection, recombination, and allopatry shape intraspecific diversity of widespread and dominant cyanobacteria.</title>
        <authorList>
            <person name="Wei J."/>
            <person name="Shu W."/>
            <person name="Hu C."/>
        </authorList>
    </citation>
    <scope>NUCLEOTIDE SEQUENCE [LARGE SCALE GENOMIC DNA]</scope>
    <source>
        <strain evidence="7 8">AS-A4</strain>
    </source>
</reference>
<keyword evidence="4 7" id="KW-0418">Kinase</keyword>
<name>A0ABV0KLS9_9CYAN</name>
<feature type="non-terminal residue" evidence="7">
    <location>
        <position position="1"/>
    </location>
</feature>
<dbReference type="InterPro" id="IPR003661">
    <property type="entry name" value="HisK_dim/P_dom"/>
</dbReference>
<dbReference type="SUPFAM" id="SSF47384">
    <property type="entry name" value="Homodimeric domain of signal transducing histidine kinase"/>
    <property type="match status" value="1"/>
</dbReference>
<keyword evidence="8" id="KW-1185">Reference proteome</keyword>
<organism evidence="7 8">
    <name type="scientific">Stenomitos frigidus AS-A4</name>
    <dbReference type="NCBI Taxonomy" id="2933935"/>
    <lineage>
        <taxon>Bacteria</taxon>
        <taxon>Bacillati</taxon>
        <taxon>Cyanobacteriota</taxon>
        <taxon>Cyanophyceae</taxon>
        <taxon>Leptolyngbyales</taxon>
        <taxon>Leptolyngbyaceae</taxon>
        <taxon>Stenomitos</taxon>
    </lineage>
</organism>
<evidence type="ECO:0000256" key="5">
    <source>
        <dbReference type="ARBA" id="ARBA00023012"/>
    </source>
</evidence>